<organism evidence="1 2">
    <name type="scientific">Gordonia terrae</name>
    <dbReference type="NCBI Taxonomy" id="2055"/>
    <lineage>
        <taxon>Bacteria</taxon>
        <taxon>Bacillati</taxon>
        <taxon>Actinomycetota</taxon>
        <taxon>Actinomycetes</taxon>
        <taxon>Mycobacteriales</taxon>
        <taxon>Gordoniaceae</taxon>
        <taxon>Gordonia</taxon>
    </lineage>
</organism>
<dbReference type="EMBL" id="PKJC01000023">
    <property type="protein sequence ID" value="PKZ63595.1"/>
    <property type="molecule type" value="Genomic_DNA"/>
</dbReference>
<dbReference type="Proteomes" id="UP000234662">
    <property type="component" value="Unassembled WGS sequence"/>
</dbReference>
<name>A0A2I1R396_9ACTN</name>
<evidence type="ECO:0000313" key="2">
    <source>
        <dbReference type="Proteomes" id="UP000234662"/>
    </source>
</evidence>
<accession>A0A2I1R396</accession>
<reference evidence="1 2" key="1">
    <citation type="submission" date="2017-12" db="EMBL/GenBank/DDBJ databases">
        <title>Phylogenetic diversity of female urinary microbiome.</title>
        <authorList>
            <person name="Thomas-White K."/>
            <person name="Wolfe A.J."/>
        </authorList>
    </citation>
    <scope>NUCLEOTIDE SEQUENCE [LARGE SCALE GENOMIC DNA]</scope>
    <source>
        <strain evidence="1 2">UMB0777</strain>
    </source>
</reference>
<sequence>MSSNSVEHDLTAHGLAFLERSVTSMRGSDERGALFAIVDLAVAIEALLKARLVREHWSLICADPDKATYTKFETGQAKTVSTAQAVRRLEGIAGLPMTALGHNKRIDQISALRNRAVHFTVPAGDSSIGLRTAYGHALNFALWLLDEEFRQGVDHDTEVLVDEVIENLSTEVRHFESLVSDRMTMITVTLEQADICLECPRCEQPALMFNEHHEWVYCGYCLWSPEDGSMAAEEYVEAVLQVSLYRVIKDGDGEDGWPIWECPRCAIVALVSGVQQKRPDPRHPRSTGYDAIMPAYWACFQCGWSGPAGALEHCAICNAVAEGDTDGTTICVNCVAARIGED</sequence>
<dbReference type="AlphaFoldDB" id="A0A2I1R396"/>
<proteinExistence type="predicted"/>
<dbReference type="RefSeq" id="WP_101822121.1">
    <property type="nucleotide sequence ID" value="NZ_PKJC01000023.1"/>
</dbReference>
<protein>
    <submittedName>
        <fullName evidence="1">Uncharacterized protein</fullName>
    </submittedName>
</protein>
<gene>
    <name evidence="1" type="ORF">CYJ73_21285</name>
</gene>
<comment type="caution">
    <text evidence="1">The sequence shown here is derived from an EMBL/GenBank/DDBJ whole genome shotgun (WGS) entry which is preliminary data.</text>
</comment>
<evidence type="ECO:0000313" key="1">
    <source>
        <dbReference type="EMBL" id="PKZ63595.1"/>
    </source>
</evidence>